<comment type="caution">
    <text evidence="1">The sequence shown here is derived from an EMBL/GenBank/DDBJ whole genome shotgun (WGS) entry which is preliminary data.</text>
</comment>
<keyword evidence="2" id="KW-1185">Reference proteome</keyword>
<evidence type="ECO:0000313" key="2">
    <source>
        <dbReference type="Proteomes" id="UP001500902"/>
    </source>
</evidence>
<reference evidence="2" key="1">
    <citation type="journal article" date="2019" name="Int. J. Syst. Evol. Microbiol.">
        <title>The Global Catalogue of Microorganisms (GCM) 10K type strain sequencing project: providing services to taxonomists for standard genome sequencing and annotation.</title>
        <authorList>
            <consortium name="The Broad Institute Genomics Platform"/>
            <consortium name="The Broad Institute Genome Sequencing Center for Infectious Disease"/>
            <person name="Wu L."/>
            <person name="Ma J."/>
        </authorList>
    </citation>
    <scope>NUCLEOTIDE SEQUENCE [LARGE SCALE GENOMIC DNA]</scope>
    <source>
        <strain evidence="2">JCM 16904</strain>
    </source>
</reference>
<gene>
    <name evidence="1" type="ORF">GCM10022224_088090</name>
</gene>
<sequence length="67" mass="6719">MRTMLDGSSLQRLGIPGDIAAVTAFLFGPDSAFITGTDLLVDGGCIAALRAGAITFTEADAASLSDA</sequence>
<protein>
    <recommendedName>
        <fullName evidence="3">Enoyl-(Acyl carrier protein) reductase</fullName>
    </recommendedName>
</protein>
<evidence type="ECO:0000313" key="1">
    <source>
        <dbReference type="EMBL" id="GAA3708967.1"/>
    </source>
</evidence>
<dbReference type="EMBL" id="BAAAZP010000202">
    <property type="protein sequence ID" value="GAA3708967.1"/>
    <property type="molecule type" value="Genomic_DNA"/>
</dbReference>
<name>A0ABP7DQT4_9ACTN</name>
<dbReference type="RefSeq" id="WP_344893044.1">
    <property type="nucleotide sequence ID" value="NZ_BAAAZP010000202.1"/>
</dbReference>
<accession>A0ABP7DQT4</accession>
<organism evidence="1 2">
    <name type="scientific">Nonomuraea antimicrobica</name>
    <dbReference type="NCBI Taxonomy" id="561173"/>
    <lineage>
        <taxon>Bacteria</taxon>
        <taxon>Bacillati</taxon>
        <taxon>Actinomycetota</taxon>
        <taxon>Actinomycetes</taxon>
        <taxon>Streptosporangiales</taxon>
        <taxon>Streptosporangiaceae</taxon>
        <taxon>Nonomuraea</taxon>
    </lineage>
</organism>
<dbReference type="InterPro" id="IPR002347">
    <property type="entry name" value="SDR_fam"/>
</dbReference>
<dbReference type="Proteomes" id="UP001500902">
    <property type="component" value="Unassembled WGS sequence"/>
</dbReference>
<dbReference type="SUPFAM" id="SSF51735">
    <property type="entry name" value="NAD(P)-binding Rossmann-fold domains"/>
    <property type="match status" value="1"/>
</dbReference>
<dbReference type="Gene3D" id="3.40.50.720">
    <property type="entry name" value="NAD(P)-binding Rossmann-like Domain"/>
    <property type="match status" value="1"/>
</dbReference>
<proteinExistence type="predicted"/>
<evidence type="ECO:0008006" key="3">
    <source>
        <dbReference type="Google" id="ProtNLM"/>
    </source>
</evidence>
<dbReference type="InterPro" id="IPR036291">
    <property type="entry name" value="NAD(P)-bd_dom_sf"/>
</dbReference>
<dbReference type="Pfam" id="PF13561">
    <property type="entry name" value="adh_short_C2"/>
    <property type="match status" value="1"/>
</dbReference>